<dbReference type="AlphaFoldDB" id="A0A6L7G3L6"/>
<dbReference type="PANTHER" id="PTHR43808">
    <property type="entry name" value="ACETYLORNITHINE DEACETYLASE"/>
    <property type="match status" value="1"/>
</dbReference>
<evidence type="ECO:0000313" key="11">
    <source>
        <dbReference type="EMBL" id="MXN18601.1"/>
    </source>
</evidence>
<dbReference type="InterPro" id="IPR036264">
    <property type="entry name" value="Bact_exopeptidase_dim_dom"/>
</dbReference>
<proteinExistence type="inferred from homology"/>
<evidence type="ECO:0000256" key="5">
    <source>
        <dbReference type="ARBA" id="ARBA00022605"/>
    </source>
</evidence>
<dbReference type="CDD" id="cd03894">
    <property type="entry name" value="M20_ArgE"/>
    <property type="match status" value="1"/>
</dbReference>
<comment type="similarity">
    <text evidence="2">Belongs to the peptidase M20A family. ArgE subfamily.</text>
</comment>
<dbReference type="PANTHER" id="PTHR43808:SF31">
    <property type="entry name" value="N-ACETYL-L-CITRULLINE DEACETYLASE"/>
    <property type="match status" value="1"/>
</dbReference>
<evidence type="ECO:0000256" key="8">
    <source>
        <dbReference type="ARBA" id="ARBA00022833"/>
    </source>
</evidence>
<dbReference type="Gene3D" id="3.40.630.10">
    <property type="entry name" value="Zn peptidases"/>
    <property type="match status" value="1"/>
</dbReference>
<comment type="caution">
    <text evidence="11">The sequence shown here is derived from an EMBL/GenBank/DDBJ whole genome shotgun (WGS) entry which is preliminary data.</text>
</comment>
<dbReference type="InterPro" id="IPR010169">
    <property type="entry name" value="AcOrn-deacetyl"/>
</dbReference>
<dbReference type="GO" id="GO:0046872">
    <property type="term" value="F:metal ion binding"/>
    <property type="evidence" value="ECO:0007669"/>
    <property type="project" value="UniProtKB-KW"/>
</dbReference>
<keyword evidence="3" id="KW-0963">Cytoplasm</keyword>
<organism evidence="11 12">
    <name type="scientific">Pseudooceanicola albus</name>
    <dbReference type="NCBI Taxonomy" id="2692189"/>
    <lineage>
        <taxon>Bacteria</taxon>
        <taxon>Pseudomonadati</taxon>
        <taxon>Pseudomonadota</taxon>
        <taxon>Alphaproteobacteria</taxon>
        <taxon>Rhodobacterales</taxon>
        <taxon>Paracoccaceae</taxon>
        <taxon>Pseudooceanicola</taxon>
    </lineage>
</organism>
<dbReference type="InterPro" id="IPR011650">
    <property type="entry name" value="Peptidase_M20_dimer"/>
</dbReference>
<dbReference type="InterPro" id="IPR001261">
    <property type="entry name" value="ArgE/DapE_CS"/>
</dbReference>
<keyword evidence="6" id="KW-0479">Metal-binding</keyword>
<evidence type="ECO:0000256" key="4">
    <source>
        <dbReference type="ARBA" id="ARBA00022571"/>
    </source>
</evidence>
<dbReference type="GO" id="GO:0006526">
    <property type="term" value="P:L-arginine biosynthetic process"/>
    <property type="evidence" value="ECO:0007669"/>
    <property type="project" value="UniProtKB-KW"/>
</dbReference>
<dbReference type="EMBL" id="WUMU01000014">
    <property type="protein sequence ID" value="MXN18601.1"/>
    <property type="molecule type" value="Genomic_DNA"/>
</dbReference>
<dbReference type="NCBIfam" id="TIGR01892">
    <property type="entry name" value="AcOrn-deacetyl"/>
    <property type="match status" value="1"/>
</dbReference>
<dbReference type="Pfam" id="PF01546">
    <property type="entry name" value="Peptidase_M20"/>
    <property type="match status" value="1"/>
</dbReference>
<evidence type="ECO:0000313" key="12">
    <source>
        <dbReference type="Proteomes" id="UP000477911"/>
    </source>
</evidence>
<evidence type="ECO:0000256" key="9">
    <source>
        <dbReference type="ARBA" id="ARBA00023285"/>
    </source>
</evidence>
<evidence type="ECO:0000256" key="3">
    <source>
        <dbReference type="ARBA" id="ARBA00022490"/>
    </source>
</evidence>
<reference evidence="11 12" key="1">
    <citation type="submission" date="2019-12" db="EMBL/GenBank/DDBJ databases">
        <authorList>
            <person name="Li M."/>
        </authorList>
    </citation>
    <scope>NUCLEOTIDE SEQUENCE [LARGE SCALE GENOMIC DNA]</scope>
    <source>
        <strain evidence="11 12">GBMRC 2024</strain>
    </source>
</reference>
<evidence type="ECO:0000256" key="7">
    <source>
        <dbReference type="ARBA" id="ARBA00022801"/>
    </source>
</evidence>
<evidence type="ECO:0000256" key="6">
    <source>
        <dbReference type="ARBA" id="ARBA00022723"/>
    </source>
</evidence>
<evidence type="ECO:0000256" key="1">
    <source>
        <dbReference type="ARBA" id="ARBA00001947"/>
    </source>
</evidence>
<dbReference type="EC" id="3.5.1.16" evidence="11"/>
<accession>A0A6L7G3L6</accession>
<dbReference type="Pfam" id="PF07687">
    <property type="entry name" value="M20_dimer"/>
    <property type="match status" value="1"/>
</dbReference>
<dbReference type="RefSeq" id="WP_160894734.1">
    <property type="nucleotide sequence ID" value="NZ_WUMU01000014.1"/>
</dbReference>
<sequence>MRAAEILERLVAFPSVVGTPNGALMEYVADYLKAHGAQVNLLPGPEGDRMNLFATLGDASVPGYILSGHVDVVPAGEPGWAADPFVLRRDGDRLIGRGACDMKGFDAAVLAAVPELANMALKAPVHIAFSYDEEAGCKGVPHLLARLPELCAPPLGCIVGEPSGLVPVLAHKGKAALKLSARGVSGHSSRPDLGVNAIHALLPALSAAVVQAEALKTGPQDARFAPPWSSLQIGTLSGGQAINIIPDAAEARVEARAIAGVDPEEILAPLIGLPGVEAEWLSSYPALALPEGHPLADLACAISGNPALQAVSYGTEAGLFQAAGVPSVICGPGDIARAHKPEEYLTEAELTGAVEMVLALGRHLS</sequence>
<name>A0A6L7G3L6_9RHOB</name>
<dbReference type="SUPFAM" id="SSF53187">
    <property type="entry name" value="Zn-dependent exopeptidases"/>
    <property type="match status" value="1"/>
</dbReference>
<dbReference type="InterPro" id="IPR002933">
    <property type="entry name" value="Peptidase_M20"/>
</dbReference>
<keyword evidence="5" id="KW-0028">Amino-acid biosynthesis</keyword>
<dbReference type="PROSITE" id="PS00759">
    <property type="entry name" value="ARGE_DAPE_CPG2_2"/>
    <property type="match status" value="1"/>
</dbReference>
<dbReference type="Proteomes" id="UP000477911">
    <property type="component" value="Unassembled WGS sequence"/>
</dbReference>
<dbReference type="InterPro" id="IPR050072">
    <property type="entry name" value="Peptidase_M20A"/>
</dbReference>
<protein>
    <submittedName>
        <fullName evidence="11">Acetylornithine deacetylase</fullName>
        <ecNumber evidence="11">3.5.1.16</ecNumber>
    </submittedName>
</protein>
<keyword evidence="8" id="KW-0862">Zinc</keyword>
<keyword evidence="12" id="KW-1185">Reference proteome</keyword>
<comment type="cofactor">
    <cofactor evidence="1">
        <name>Zn(2+)</name>
        <dbReference type="ChEBI" id="CHEBI:29105"/>
    </cofactor>
</comment>
<feature type="domain" description="Peptidase M20 dimerisation" evidence="10">
    <location>
        <begin position="170"/>
        <end position="268"/>
    </location>
</feature>
<dbReference type="GO" id="GO:0008777">
    <property type="term" value="F:acetylornithine deacetylase activity"/>
    <property type="evidence" value="ECO:0007669"/>
    <property type="project" value="UniProtKB-EC"/>
</dbReference>
<dbReference type="NCBIfam" id="NF005710">
    <property type="entry name" value="PRK07522.1"/>
    <property type="match status" value="1"/>
</dbReference>
<evidence type="ECO:0000256" key="2">
    <source>
        <dbReference type="ARBA" id="ARBA00005691"/>
    </source>
</evidence>
<gene>
    <name evidence="11" type="primary">argE</name>
    <name evidence="11" type="ORF">GR170_12195</name>
</gene>
<keyword evidence="7 11" id="KW-0378">Hydrolase</keyword>
<keyword evidence="9" id="KW-0170">Cobalt</keyword>
<keyword evidence="4" id="KW-0055">Arginine biosynthesis</keyword>
<dbReference type="SUPFAM" id="SSF55031">
    <property type="entry name" value="Bacterial exopeptidase dimerisation domain"/>
    <property type="match status" value="1"/>
</dbReference>
<dbReference type="Gene3D" id="3.30.70.360">
    <property type="match status" value="1"/>
</dbReference>
<evidence type="ECO:0000259" key="10">
    <source>
        <dbReference type="Pfam" id="PF07687"/>
    </source>
</evidence>